<sequence>MSAPTKLSGGKQAEKTVAAEMKTSAAVPADASDGATLDGEEDEGPIATGTTATEDEDTRGSQPALPKLAFKRLVQEIALDLGADLQLDEAALNALQEASEALLVQHFAVTCGCATHAGRDTISVKFMRLANWMRKQKTGLVLGPSRPAIRSQRRQLHASTPQRSEAVFVHRDSAENNLKIPFKFNATNEKLIEEVLSRYPSQYKKAAVMPLLDLGQRQHGFTSISVMNEVARLLEMPPMRVYEVATFYTMYNRDPVGKFHVQCCTTTPCQLNGSDGIMKAIEEHLGIHHGETTPDKMFTFTEVECLGACVNAPMVQINDDFYEDLTPETTKSLLTALKQAAEKTGASGMAAGMGGASASGDGKSGAHIGEQGRGYEAGGVKVPAPGPFSGRKTCEPLAGLTALTSEPWANDKLRTDGALD</sequence>
<keyword evidence="6" id="KW-0479">Metal-binding</keyword>
<dbReference type="EMBL" id="NAJO01000059">
    <property type="protein sequence ID" value="OQN96937.1"/>
    <property type="molecule type" value="Genomic_DNA"/>
</dbReference>
<dbReference type="OrthoDB" id="10254187at2759"/>
<keyword evidence="11" id="KW-0544">Nucleosome core</keyword>
<evidence type="ECO:0000256" key="11">
    <source>
        <dbReference type="ARBA" id="ARBA00023269"/>
    </source>
</evidence>
<evidence type="ECO:0000256" key="5">
    <source>
        <dbReference type="ARBA" id="ARBA00022714"/>
    </source>
</evidence>
<name>A0A1V8SD17_9PEZI</name>
<reference evidence="16" key="1">
    <citation type="submission" date="2017-03" db="EMBL/GenBank/DDBJ databases">
        <title>Genomes of endolithic fungi from Antarctica.</title>
        <authorList>
            <person name="Coleine C."/>
            <person name="Masonjones S."/>
            <person name="Stajich J.E."/>
        </authorList>
    </citation>
    <scope>NUCLEOTIDE SEQUENCE [LARGE SCALE GENOMIC DNA]</scope>
    <source>
        <strain evidence="16">CCFEE 5527</strain>
    </source>
</reference>
<dbReference type="GO" id="GO:0016491">
    <property type="term" value="F:oxidoreductase activity"/>
    <property type="evidence" value="ECO:0007669"/>
    <property type="project" value="InterPro"/>
</dbReference>
<dbReference type="SMART" id="SM00428">
    <property type="entry name" value="H3"/>
    <property type="match status" value="1"/>
</dbReference>
<keyword evidence="16" id="KW-1185">Reference proteome</keyword>
<keyword evidence="10" id="KW-0520">NAD</keyword>
<dbReference type="GO" id="GO:0008137">
    <property type="term" value="F:NADH dehydrogenase (ubiquinone) activity"/>
    <property type="evidence" value="ECO:0007669"/>
    <property type="project" value="UniProtKB-ARBA"/>
</dbReference>
<evidence type="ECO:0000256" key="7">
    <source>
        <dbReference type="ARBA" id="ARBA00022967"/>
    </source>
</evidence>
<dbReference type="SUPFAM" id="SSF47113">
    <property type="entry name" value="Histone-fold"/>
    <property type="match status" value="1"/>
</dbReference>
<dbReference type="Gene3D" id="1.10.20.10">
    <property type="entry name" value="Histone, subunit A"/>
    <property type="match status" value="1"/>
</dbReference>
<comment type="subcellular location">
    <subcellularLocation>
        <location evidence="1">Chromosome</location>
    </subcellularLocation>
</comment>
<organism evidence="15 16">
    <name type="scientific">Cryoendolithus antarcticus</name>
    <dbReference type="NCBI Taxonomy" id="1507870"/>
    <lineage>
        <taxon>Eukaryota</taxon>
        <taxon>Fungi</taxon>
        <taxon>Dikarya</taxon>
        <taxon>Ascomycota</taxon>
        <taxon>Pezizomycotina</taxon>
        <taxon>Dothideomycetes</taxon>
        <taxon>Dothideomycetidae</taxon>
        <taxon>Cladosporiales</taxon>
        <taxon>Cladosporiaceae</taxon>
        <taxon>Cryoendolithus</taxon>
    </lineage>
</organism>
<evidence type="ECO:0000256" key="2">
    <source>
        <dbReference type="ARBA" id="ARBA00010343"/>
    </source>
</evidence>
<dbReference type="InterPro" id="IPR009072">
    <property type="entry name" value="Histone-fold"/>
</dbReference>
<keyword evidence="11" id="KW-0238">DNA-binding</keyword>
<accession>A0A1V8SD17</accession>
<dbReference type="GO" id="GO:1902494">
    <property type="term" value="C:catalytic complex"/>
    <property type="evidence" value="ECO:0007669"/>
    <property type="project" value="UniProtKB-ARBA"/>
</dbReference>
<dbReference type="FunFam" id="3.40.30.10:FF:000022">
    <property type="entry name" value="NADH dehydrogenase flavoprotein 2, mitochondrial"/>
    <property type="match status" value="1"/>
</dbReference>
<dbReference type="GO" id="GO:0005743">
    <property type="term" value="C:mitochondrial inner membrane"/>
    <property type="evidence" value="ECO:0007669"/>
    <property type="project" value="UniProtKB-ARBA"/>
</dbReference>
<keyword evidence="8" id="KW-0408">Iron</keyword>
<dbReference type="PANTHER" id="PTHR10371:SF3">
    <property type="entry name" value="NADH DEHYDROGENASE [UBIQUINONE] FLAVOPROTEIN 2, MITOCHONDRIAL"/>
    <property type="match status" value="1"/>
</dbReference>
<evidence type="ECO:0000313" key="16">
    <source>
        <dbReference type="Proteomes" id="UP000192596"/>
    </source>
</evidence>
<dbReference type="NCBIfam" id="NF005725">
    <property type="entry name" value="PRK07539.1-5"/>
    <property type="match status" value="1"/>
</dbReference>
<evidence type="ECO:0000256" key="4">
    <source>
        <dbReference type="ARBA" id="ARBA00022454"/>
    </source>
</evidence>
<comment type="similarity">
    <text evidence="2">Belongs to the histone H3 family.</text>
</comment>
<dbReference type="GO" id="GO:0030527">
    <property type="term" value="F:structural constituent of chromatin"/>
    <property type="evidence" value="ECO:0007669"/>
    <property type="project" value="InterPro"/>
</dbReference>
<dbReference type="CDD" id="cd03064">
    <property type="entry name" value="TRX_Fd_NuoE"/>
    <property type="match status" value="1"/>
</dbReference>
<feature type="domain" description="Core Histone H2A/H2B/H3" evidence="14">
    <location>
        <begin position="62"/>
        <end position="129"/>
    </location>
</feature>
<dbReference type="GO" id="GO:0046872">
    <property type="term" value="F:metal ion binding"/>
    <property type="evidence" value="ECO:0007669"/>
    <property type="project" value="UniProtKB-KW"/>
</dbReference>
<evidence type="ECO:0000313" key="15">
    <source>
        <dbReference type="EMBL" id="OQN96937.1"/>
    </source>
</evidence>
<dbReference type="NCBIfam" id="TIGR01958">
    <property type="entry name" value="nuoE_fam"/>
    <property type="match status" value="1"/>
</dbReference>
<dbReference type="GO" id="GO:0051537">
    <property type="term" value="F:2 iron, 2 sulfur cluster binding"/>
    <property type="evidence" value="ECO:0007669"/>
    <property type="project" value="UniProtKB-KW"/>
</dbReference>
<keyword evidence="4" id="KW-0158">Chromosome</keyword>
<dbReference type="Pfam" id="PF01257">
    <property type="entry name" value="2Fe-2S_thioredx"/>
    <property type="match status" value="1"/>
</dbReference>
<evidence type="ECO:0000256" key="12">
    <source>
        <dbReference type="ARBA" id="ARBA00034078"/>
    </source>
</evidence>
<feature type="region of interest" description="Disordered" evidence="13">
    <location>
        <begin position="1"/>
        <end position="63"/>
    </location>
</feature>
<evidence type="ECO:0000259" key="14">
    <source>
        <dbReference type="Pfam" id="PF00125"/>
    </source>
</evidence>
<dbReference type="Gene3D" id="3.40.30.10">
    <property type="entry name" value="Glutaredoxin"/>
    <property type="match status" value="1"/>
</dbReference>
<dbReference type="GO" id="GO:0006120">
    <property type="term" value="P:mitochondrial electron transport, NADH to ubiquinone"/>
    <property type="evidence" value="ECO:0007669"/>
    <property type="project" value="UniProtKB-ARBA"/>
</dbReference>
<feature type="region of interest" description="Disordered" evidence="13">
    <location>
        <begin position="347"/>
        <end position="394"/>
    </location>
</feature>
<keyword evidence="9" id="KW-0411">Iron-sulfur</keyword>
<comment type="caution">
    <text evidence="15">The sequence shown here is derived from an EMBL/GenBank/DDBJ whole genome shotgun (WGS) entry which is preliminary data.</text>
</comment>
<dbReference type="InterPro" id="IPR042128">
    <property type="entry name" value="NuoE_dom"/>
</dbReference>
<dbReference type="InterPro" id="IPR000164">
    <property type="entry name" value="Histone_H3/CENP-A"/>
</dbReference>
<dbReference type="GO" id="GO:0098796">
    <property type="term" value="C:membrane protein complex"/>
    <property type="evidence" value="ECO:0007669"/>
    <property type="project" value="UniProtKB-ARBA"/>
</dbReference>
<evidence type="ECO:0000256" key="9">
    <source>
        <dbReference type="ARBA" id="ARBA00023014"/>
    </source>
</evidence>
<dbReference type="InterPro" id="IPR036249">
    <property type="entry name" value="Thioredoxin-like_sf"/>
</dbReference>
<evidence type="ECO:0000256" key="3">
    <source>
        <dbReference type="ARBA" id="ARBA00010643"/>
    </source>
</evidence>
<proteinExistence type="inferred from homology"/>
<comment type="similarity">
    <text evidence="3">Belongs to the complex I 24 kDa subunit family.</text>
</comment>
<dbReference type="FunFam" id="1.10.10.1590:FF:000001">
    <property type="entry name" value="NADH-quinone oxidoreductase subunit E"/>
    <property type="match status" value="1"/>
</dbReference>
<dbReference type="GO" id="GO:0003677">
    <property type="term" value="F:DNA binding"/>
    <property type="evidence" value="ECO:0007669"/>
    <property type="project" value="InterPro"/>
</dbReference>
<gene>
    <name evidence="15" type="ORF">B0A48_16911</name>
</gene>
<keyword evidence="7" id="KW-1278">Translocase</keyword>
<dbReference type="Proteomes" id="UP000192596">
    <property type="component" value="Unassembled WGS sequence"/>
</dbReference>
<protein>
    <submittedName>
        <fullName evidence="15">NADH-ubiquinone oxidoreductase 24 kDa subunit, mitochondrial</fullName>
    </submittedName>
</protein>
<dbReference type="InterPro" id="IPR002023">
    <property type="entry name" value="NuoE-like"/>
</dbReference>
<evidence type="ECO:0000256" key="10">
    <source>
        <dbReference type="ARBA" id="ARBA00023027"/>
    </source>
</evidence>
<dbReference type="AlphaFoldDB" id="A0A1V8SD17"/>
<dbReference type="GO" id="GO:0000786">
    <property type="term" value="C:nucleosome"/>
    <property type="evidence" value="ECO:0007669"/>
    <property type="project" value="UniProtKB-KW"/>
</dbReference>
<dbReference type="STRING" id="1507870.A0A1V8SD17"/>
<dbReference type="Gene3D" id="1.10.10.1590">
    <property type="entry name" value="NADH-quinone oxidoreductase subunit E"/>
    <property type="match status" value="1"/>
</dbReference>
<keyword evidence="15" id="KW-0830">Ubiquinone</keyword>
<dbReference type="GO" id="GO:0046982">
    <property type="term" value="F:protein heterodimerization activity"/>
    <property type="evidence" value="ECO:0007669"/>
    <property type="project" value="InterPro"/>
</dbReference>
<dbReference type="InterPro" id="IPR041921">
    <property type="entry name" value="NuoE_N"/>
</dbReference>
<evidence type="ECO:0000256" key="8">
    <source>
        <dbReference type="ARBA" id="ARBA00023004"/>
    </source>
</evidence>
<dbReference type="SUPFAM" id="SSF52833">
    <property type="entry name" value="Thioredoxin-like"/>
    <property type="match status" value="1"/>
</dbReference>
<dbReference type="PANTHER" id="PTHR10371">
    <property type="entry name" value="NADH DEHYDROGENASE UBIQUINONE FLAVOPROTEIN 2, MITOCHONDRIAL"/>
    <property type="match status" value="1"/>
</dbReference>
<dbReference type="Pfam" id="PF00125">
    <property type="entry name" value="Histone"/>
    <property type="match status" value="1"/>
</dbReference>
<dbReference type="PROSITE" id="PS01099">
    <property type="entry name" value="COMPLEX1_24K"/>
    <property type="match status" value="1"/>
</dbReference>
<evidence type="ECO:0000256" key="1">
    <source>
        <dbReference type="ARBA" id="ARBA00004286"/>
    </source>
</evidence>
<comment type="cofactor">
    <cofactor evidence="12">
        <name>[2Fe-2S] cluster</name>
        <dbReference type="ChEBI" id="CHEBI:190135"/>
    </cofactor>
</comment>
<keyword evidence="5" id="KW-0001">2Fe-2S</keyword>
<dbReference type="InterPro" id="IPR007125">
    <property type="entry name" value="H2A/H2B/H3"/>
</dbReference>
<dbReference type="InParanoid" id="A0A1V8SD17"/>
<evidence type="ECO:0000256" key="6">
    <source>
        <dbReference type="ARBA" id="ARBA00022723"/>
    </source>
</evidence>
<evidence type="ECO:0000256" key="13">
    <source>
        <dbReference type="SAM" id="MobiDB-lite"/>
    </source>
</evidence>